<organism evidence="1 2">
    <name type="scientific">Dipteronia dyeriana</name>
    <dbReference type="NCBI Taxonomy" id="168575"/>
    <lineage>
        <taxon>Eukaryota</taxon>
        <taxon>Viridiplantae</taxon>
        <taxon>Streptophyta</taxon>
        <taxon>Embryophyta</taxon>
        <taxon>Tracheophyta</taxon>
        <taxon>Spermatophyta</taxon>
        <taxon>Magnoliopsida</taxon>
        <taxon>eudicotyledons</taxon>
        <taxon>Gunneridae</taxon>
        <taxon>Pentapetalae</taxon>
        <taxon>rosids</taxon>
        <taxon>malvids</taxon>
        <taxon>Sapindales</taxon>
        <taxon>Sapindaceae</taxon>
        <taxon>Hippocastanoideae</taxon>
        <taxon>Acereae</taxon>
        <taxon>Dipteronia</taxon>
    </lineage>
</organism>
<evidence type="ECO:0000313" key="1">
    <source>
        <dbReference type="EMBL" id="KAK2654135.1"/>
    </source>
</evidence>
<sequence length="207" mass="23531">MGGGGGGFLFGLRAYERNDGGINLDSMKAFNSFILGAMMIDIPLSGLSFTWSNNREHAAWACLYRFLISLWILSWFSKLSQSGLSRTVSDHSVILLGELRDGWGPSPFHFYNAWMKDDDLMNSAKVGWLSCQSNRPTGFALFDKIKSTKKFIQAYLLSKKKRGYSLKDCELRLENVENRAVLEGWSMDLRKKKNRHSLGFMEKYSKG</sequence>
<dbReference type="PANTHER" id="PTHR33710:SF64">
    <property type="entry name" value="ENDONUCLEASE_EXONUCLEASE_PHOSPHATASE DOMAIN-CONTAINING PROTEIN"/>
    <property type="match status" value="1"/>
</dbReference>
<accession>A0AAD9X788</accession>
<reference evidence="1" key="1">
    <citation type="journal article" date="2023" name="Plant J.">
        <title>Genome sequences and population genomics provide insights into the demographic history, inbreeding, and mutation load of two 'living fossil' tree species of Dipteronia.</title>
        <authorList>
            <person name="Feng Y."/>
            <person name="Comes H.P."/>
            <person name="Chen J."/>
            <person name="Zhu S."/>
            <person name="Lu R."/>
            <person name="Zhang X."/>
            <person name="Li P."/>
            <person name="Qiu J."/>
            <person name="Olsen K.M."/>
            <person name="Qiu Y."/>
        </authorList>
    </citation>
    <scope>NUCLEOTIDE SEQUENCE</scope>
    <source>
        <strain evidence="1">KIB01</strain>
    </source>
</reference>
<protein>
    <submittedName>
        <fullName evidence="1">Uncharacterized protein</fullName>
    </submittedName>
</protein>
<dbReference type="EMBL" id="JANJYI010000004">
    <property type="protein sequence ID" value="KAK2654135.1"/>
    <property type="molecule type" value="Genomic_DNA"/>
</dbReference>
<comment type="caution">
    <text evidence="1">The sequence shown here is derived from an EMBL/GenBank/DDBJ whole genome shotgun (WGS) entry which is preliminary data.</text>
</comment>
<evidence type="ECO:0000313" key="2">
    <source>
        <dbReference type="Proteomes" id="UP001280121"/>
    </source>
</evidence>
<gene>
    <name evidence="1" type="ORF">Ddye_013991</name>
</gene>
<name>A0AAD9X788_9ROSI</name>
<proteinExistence type="predicted"/>
<dbReference type="PANTHER" id="PTHR33710">
    <property type="entry name" value="BNAC02G09200D PROTEIN"/>
    <property type="match status" value="1"/>
</dbReference>
<keyword evidence="2" id="KW-1185">Reference proteome</keyword>
<dbReference type="AlphaFoldDB" id="A0AAD9X788"/>
<dbReference type="Proteomes" id="UP001280121">
    <property type="component" value="Unassembled WGS sequence"/>
</dbReference>